<evidence type="ECO:0000313" key="3">
    <source>
        <dbReference type="Proteomes" id="UP000673975"/>
    </source>
</evidence>
<accession>A0A8J7RNY5</accession>
<comment type="caution">
    <text evidence="2">The sequence shown here is derived from an EMBL/GenBank/DDBJ whole genome shotgun (WGS) entry which is preliminary data.</text>
</comment>
<reference evidence="2" key="1">
    <citation type="submission" date="2021-02" db="EMBL/GenBank/DDBJ databases">
        <title>Natronogracilivirga saccharolytica gen. nov. sp. nov. a new anaerobic, haloalkiliphilic carbohydrate-fermenting bacterium from soda lake and proposing of Cyclonatronumiaceae fam. nov. in the phylum Balneolaeota.</title>
        <authorList>
            <person name="Zhilina T.N."/>
            <person name="Sorokin D.Y."/>
            <person name="Zavarzina D.G."/>
            <person name="Toshchakov S.V."/>
            <person name="Kublanov I.V."/>
        </authorList>
    </citation>
    <scope>NUCLEOTIDE SEQUENCE</scope>
    <source>
        <strain evidence="2">Z-1702</strain>
    </source>
</reference>
<keyword evidence="1" id="KW-0812">Transmembrane</keyword>
<dbReference type="EMBL" id="JAFIDN010000011">
    <property type="protein sequence ID" value="MBP3193503.1"/>
    <property type="molecule type" value="Genomic_DNA"/>
</dbReference>
<keyword evidence="1" id="KW-0472">Membrane</keyword>
<proteinExistence type="predicted"/>
<keyword evidence="1" id="KW-1133">Transmembrane helix</keyword>
<name>A0A8J7RNY5_9BACT</name>
<evidence type="ECO:0000256" key="1">
    <source>
        <dbReference type="SAM" id="Phobius"/>
    </source>
</evidence>
<dbReference type="RefSeq" id="WP_210512960.1">
    <property type="nucleotide sequence ID" value="NZ_JAFIDN010000011.1"/>
</dbReference>
<evidence type="ECO:0000313" key="2">
    <source>
        <dbReference type="EMBL" id="MBP3193503.1"/>
    </source>
</evidence>
<protein>
    <submittedName>
        <fullName evidence="2">Uncharacterized protein</fullName>
    </submittedName>
</protein>
<gene>
    <name evidence="2" type="ORF">NATSA_12580</name>
</gene>
<dbReference type="AlphaFoldDB" id="A0A8J7RNY5"/>
<sequence>MNRSIMDSDEMTLSEKFSKKWKSLNRLERTAICVLAIFVMGVIIFTLGTNIGEAFYRAFSG</sequence>
<dbReference type="Proteomes" id="UP000673975">
    <property type="component" value="Unassembled WGS sequence"/>
</dbReference>
<feature type="transmembrane region" description="Helical" evidence="1">
    <location>
        <begin position="30"/>
        <end position="51"/>
    </location>
</feature>
<organism evidence="2 3">
    <name type="scientific">Natronogracilivirga saccharolytica</name>
    <dbReference type="NCBI Taxonomy" id="2812953"/>
    <lineage>
        <taxon>Bacteria</taxon>
        <taxon>Pseudomonadati</taxon>
        <taxon>Balneolota</taxon>
        <taxon>Balneolia</taxon>
        <taxon>Balneolales</taxon>
        <taxon>Cyclonatronaceae</taxon>
        <taxon>Natronogracilivirga</taxon>
    </lineage>
</organism>
<keyword evidence="3" id="KW-1185">Reference proteome</keyword>